<comment type="caution">
    <text evidence="3">The sequence shown here is derived from an EMBL/GenBank/DDBJ whole genome shotgun (WGS) entry which is preliminary data.</text>
</comment>
<keyword evidence="3" id="KW-0378">Hydrolase</keyword>
<keyword evidence="3" id="KW-0540">Nuclease</keyword>
<protein>
    <submittedName>
        <fullName evidence="3">HNH endonuclease</fullName>
    </submittedName>
</protein>
<feature type="compositionally biased region" description="Basic residues" evidence="1">
    <location>
        <begin position="76"/>
        <end position="86"/>
    </location>
</feature>
<dbReference type="GO" id="GO:0004519">
    <property type="term" value="F:endonuclease activity"/>
    <property type="evidence" value="ECO:0007669"/>
    <property type="project" value="UniProtKB-KW"/>
</dbReference>
<accession>A0AAE2RFT7</accession>
<feature type="compositionally biased region" description="Polar residues" evidence="1">
    <location>
        <begin position="110"/>
        <end position="123"/>
    </location>
</feature>
<feature type="region of interest" description="Disordered" evidence="1">
    <location>
        <begin position="72"/>
        <end position="143"/>
    </location>
</feature>
<dbReference type="Gene3D" id="1.10.30.50">
    <property type="match status" value="1"/>
</dbReference>
<organism evidence="3 4">
    <name type="scientific">Agrobacterium vitis</name>
    <name type="common">Rhizobium vitis</name>
    <dbReference type="NCBI Taxonomy" id="373"/>
    <lineage>
        <taxon>Bacteria</taxon>
        <taxon>Pseudomonadati</taxon>
        <taxon>Pseudomonadota</taxon>
        <taxon>Alphaproteobacteria</taxon>
        <taxon>Hyphomicrobiales</taxon>
        <taxon>Rhizobiaceae</taxon>
        <taxon>Rhizobium/Agrobacterium group</taxon>
        <taxon>Agrobacterium</taxon>
    </lineage>
</organism>
<feature type="compositionally biased region" description="Basic and acidic residues" evidence="1">
    <location>
        <begin position="133"/>
        <end position="143"/>
    </location>
</feature>
<proteinExistence type="predicted"/>
<dbReference type="GO" id="GO:0008270">
    <property type="term" value="F:zinc ion binding"/>
    <property type="evidence" value="ECO:0007669"/>
    <property type="project" value="InterPro"/>
</dbReference>
<dbReference type="InterPro" id="IPR002711">
    <property type="entry name" value="HNH"/>
</dbReference>
<keyword evidence="3" id="KW-0255">Endonuclease</keyword>
<dbReference type="EMBL" id="JACXXJ020000005">
    <property type="protein sequence ID" value="MBF2717508.1"/>
    <property type="molecule type" value="Genomic_DNA"/>
</dbReference>
<evidence type="ECO:0000256" key="1">
    <source>
        <dbReference type="SAM" id="MobiDB-lite"/>
    </source>
</evidence>
<reference evidence="3" key="1">
    <citation type="submission" date="2020-11" db="EMBL/GenBank/DDBJ databases">
        <title>Agrobacterium vitis strain K377 genome.</title>
        <authorList>
            <person name="Xi H."/>
        </authorList>
    </citation>
    <scope>NUCLEOTIDE SEQUENCE</scope>
    <source>
        <strain evidence="3">K377</strain>
    </source>
</reference>
<feature type="domain" description="HNH" evidence="2">
    <location>
        <begin position="25"/>
        <end position="72"/>
    </location>
</feature>
<evidence type="ECO:0000313" key="3">
    <source>
        <dbReference type="EMBL" id="MBF2717508.1"/>
    </source>
</evidence>
<evidence type="ECO:0000313" key="4">
    <source>
        <dbReference type="Proteomes" id="UP000655037"/>
    </source>
</evidence>
<dbReference type="GO" id="GO:0003676">
    <property type="term" value="F:nucleic acid binding"/>
    <property type="evidence" value="ECO:0007669"/>
    <property type="project" value="InterPro"/>
</dbReference>
<evidence type="ECO:0000259" key="2">
    <source>
        <dbReference type="Pfam" id="PF01844"/>
    </source>
</evidence>
<dbReference type="AlphaFoldDB" id="A0AAE2RFT7"/>
<name>A0AAE2RFT7_AGRVI</name>
<gene>
    <name evidence="3" type="ORF">IEI95_025190</name>
</gene>
<dbReference type="RefSeq" id="WP_194417158.1">
    <property type="nucleotide sequence ID" value="NZ_JACXXJ020000005.1"/>
</dbReference>
<sequence length="143" mass="15576">MAKWPYNTTQWQKLRLAKLTAVPTCEPCGLRGQVTIAKAVDHVTPINAGGDPFPPLDGLASMCERCHNEKTAANDRKHRKPFARKVKGFDASGNPVDRSDAWHRGGGGSNRQNETAPGPTSQMGIYLVSEEQASEKNDEIGFS</sequence>
<dbReference type="Pfam" id="PF01844">
    <property type="entry name" value="HNH"/>
    <property type="match status" value="1"/>
</dbReference>
<dbReference type="Proteomes" id="UP000655037">
    <property type="component" value="Unassembled WGS sequence"/>
</dbReference>